<name>A0A6P6VNE4_COFAR</name>
<gene>
    <name evidence="11" type="primary">LOC113725206</name>
</gene>
<keyword evidence="2" id="KW-0936">Ethylene signaling pathway</keyword>
<evidence type="ECO:0000313" key="10">
    <source>
        <dbReference type="Proteomes" id="UP001652660"/>
    </source>
</evidence>
<reference evidence="11" key="2">
    <citation type="submission" date="2025-08" db="UniProtKB">
        <authorList>
            <consortium name="RefSeq"/>
        </authorList>
    </citation>
    <scope>IDENTIFICATION</scope>
    <source>
        <tissue evidence="11">Leaves</tissue>
    </source>
</reference>
<evidence type="ECO:0000259" key="9">
    <source>
        <dbReference type="PROSITE" id="PS51032"/>
    </source>
</evidence>
<dbReference type="SUPFAM" id="SSF54171">
    <property type="entry name" value="DNA-binding domain"/>
    <property type="match status" value="1"/>
</dbReference>
<accession>A0A6P6VNE4</accession>
<dbReference type="InterPro" id="IPR016177">
    <property type="entry name" value="DNA-bd_dom_sf"/>
</dbReference>
<dbReference type="SMART" id="SM00380">
    <property type="entry name" value="AP2"/>
    <property type="match status" value="1"/>
</dbReference>
<dbReference type="Proteomes" id="UP001652660">
    <property type="component" value="Chromosome 2e"/>
</dbReference>
<dbReference type="GO" id="GO:0009873">
    <property type="term" value="P:ethylene-activated signaling pathway"/>
    <property type="evidence" value="ECO:0007669"/>
    <property type="project" value="UniProtKB-KW"/>
</dbReference>
<evidence type="ECO:0000256" key="5">
    <source>
        <dbReference type="ARBA" id="ARBA00023159"/>
    </source>
</evidence>
<feature type="region of interest" description="Disordered" evidence="8">
    <location>
        <begin position="47"/>
        <end position="81"/>
    </location>
</feature>
<dbReference type="GeneID" id="113725206"/>
<evidence type="ECO:0000256" key="3">
    <source>
        <dbReference type="ARBA" id="ARBA00023015"/>
    </source>
</evidence>
<feature type="region of interest" description="Disordered" evidence="8">
    <location>
        <begin position="196"/>
        <end position="230"/>
    </location>
</feature>
<organism evidence="10 11">
    <name type="scientific">Coffea arabica</name>
    <name type="common">Arabian coffee</name>
    <dbReference type="NCBI Taxonomy" id="13443"/>
    <lineage>
        <taxon>Eukaryota</taxon>
        <taxon>Viridiplantae</taxon>
        <taxon>Streptophyta</taxon>
        <taxon>Embryophyta</taxon>
        <taxon>Tracheophyta</taxon>
        <taxon>Spermatophyta</taxon>
        <taxon>Magnoliopsida</taxon>
        <taxon>eudicotyledons</taxon>
        <taxon>Gunneridae</taxon>
        <taxon>Pentapetalae</taxon>
        <taxon>asterids</taxon>
        <taxon>lamiids</taxon>
        <taxon>Gentianales</taxon>
        <taxon>Rubiaceae</taxon>
        <taxon>Ixoroideae</taxon>
        <taxon>Gardenieae complex</taxon>
        <taxon>Bertiereae - Coffeeae clade</taxon>
        <taxon>Coffeeae</taxon>
        <taxon>Coffea</taxon>
    </lineage>
</organism>
<feature type="compositionally biased region" description="Basic and acidic residues" evidence="8">
    <location>
        <begin position="221"/>
        <end position="230"/>
    </location>
</feature>
<keyword evidence="7" id="KW-0539">Nucleus</keyword>
<evidence type="ECO:0000256" key="6">
    <source>
        <dbReference type="ARBA" id="ARBA00023163"/>
    </source>
</evidence>
<dbReference type="CDD" id="cd00018">
    <property type="entry name" value="AP2"/>
    <property type="match status" value="1"/>
</dbReference>
<dbReference type="AlphaFoldDB" id="A0A6P6VNE4"/>
<proteinExistence type="predicted"/>
<dbReference type="PROSITE" id="PS51032">
    <property type="entry name" value="AP2_ERF"/>
    <property type="match status" value="1"/>
</dbReference>
<dbReference type="GO" id="GO:0000976">
    <property type="term" value="F:transcription cis-regulatory region binding"/>
    <property type="evidence" value="ECO:0007669"/>
    <property type="project" value="UniProtKB-ARBA"/>
</dbReference>
<dbReference type="RefSeq" id="XP_027104025.2">
    <property type="nucleotide sequence ID" value="XM_027248224.2"/>
</dbReference>
<comment type="subcellular location">
    <subcellularLocation>
        <location evidence="1">Nucleus</location>
    </subcellularLocation>
</comment>
<reference evidence="10" key="1">
    <citation type="journal article" date="2025" name="Foods">
        <title>Unveiling the Microbial Signatures of Arabica Coffee Cherries: Insights into Ripeness Specific Diversity, Functional Traits, and Implications for Quality and Safety.</title>
        <authorList>
            <consortium name="RefSeq"/>
            <person name="Tenea G.N."/>
            <person name="Cifuentes V."/>
            <person name="Reyes P."/>
            <person name="Cevallos-Vallejos M."/>
        </authorList>
    </citation>
    <scope>NUCLEOTIDE SEQUENCE [LARGE SCALE GENOMIC DNA]</scope>
</reference>
<evidence type="ECO:0000256" key="1">
    <source>
        <dbReference type="ARBA" id="ARBA00004123"/>
    </source>
</evidence>
<keyword evidence="5" id="KW-0010">Activator</keyword>
<keyword evidence="3" id="KW-0805">Transcription regulation</keyword>
<dbReference type="InterPro" id="IPR044808">
    <property type="entry name" value="ERF_plant"/>
</dbReference>
<dbReference type="PANTHER" id="PTHR31190">
    <property type="entry name" value="DNA-BINDING DOMAIN"/>
    <property type="match status" value="1"/>
</dbReference>
<keyword evidence="4" id="KW-0238">DNA-binding</keyword>
<evidence type="ECO:0000256" key="8">
    <source>
        <dbReference type="SAM" id="MobiDB-lite"/>
    </source>
</evidence>
<dbReference type="GO" id="GO:0005634">
    <property type="term" value="C:nucleus"/>
    <property type="evidence" value="ECO:0007669"/>
    <property type="project" value="UniProtKB-SubCell"/>
</dbReference>
<dbReference type="PRINTS" id="PR00367">
    <property type="entry name" value="ETHRSPELEMNT"/>
</dbReference>
<keyword evidence="10" id="KW-1185">Reference proteome</keyword>
<protein>
    <submittedName>
        <fullName evidence="11">Ethylene-responsive transcription factor ERF106</fullName>
    </submittedName>
</protein>
<dbReference type="Gene3D" id="3.30.730.10">
    <property type="entry name" value="AP2/ERF domain"/>
    <property type="match status" value="1"/>
</dbReference>
<feature type="compositionally biased region" description="Low complexity" evidence="8">
    <location>
        <begin position="55"/>
        <end position="71"/>
    </location>
</feature>
<feature type="domain" description="AP2/ERF" evidence="9">
    <location>
        <begin position="138"/>
        <end position="196"/>
    </location>
</feature>
<keyword evidence="6" id="KW-0804">Transcription</keyword>
<feature type="region of interest" description="Disordered" evidence="8">
    <location>
        <begin position="103"/>
        <end position="139"/>
    </location>
</feature>
<evidence type="ECO:0000256" key="4">
    <source>
        <dbReference type="ARBA" id="ARBA00023125"/>
    </source>
</evidence>
<dbReference type="InterPro" id="IPR001471">
    <property type="entry name" value="AP2/ERF_dom"/>
</dbReference>
<dbReference type="PANTHER" id="PTHR31190:SF499">
    <property type="entry name" value="ETHYLENE-RESPONSIVE TRANSCRIPTION FACTOR ERF105"/>
    <property type="match status" value="1"/>
</dbReference>
<dbReference type="GO" id="GO:0006952">
    <property type="term" value="P:defense response"/>
    <property type="evidence" value="ECO:0007669"/>
    <property type="project" value="UniProtKB-KW"/>
</dbReference>
<dbReference type="OrthoDB" id="674504at2759"/>
<dbReference type="GO" id="GO:0003700">
    <property type="term" value="F:DNA-binding transcription factor activity"/>
    <property type="evidence" value="ECO:0007669"/>
    <property type="project" value="InterPro"/>
</dbReference>
<evidence type="ECO:0000313" key="11">
    <source>
        <dbReference type="RefSeq" id="XP_027104025.2"/>
    </source>
</evidence>
<sequence>MSADESTTLELIRQHLLGDFTSNDTESFLNNLSLCFADVCNDDDHNKTTISSGKPDPTTSESDSSSFISDPPKQPDTPVSRHLKLEPDFFDFETEPTILKLEPVSGSPYSENPFRPASASVKSDPFGNGSGGVRDGRHYRGVRRRPWGKYAAEIRDPVRKGSRVWLGTFDTAMDAAKAYDSAAFKMRGRKAILNFPLEAGKSSPPVNSRRKSRRESSVAVDHGHHQVSET</sequence>
<dbReference type="Pfam" id="PF00847">
    <property type="entry name" value="AP2"/>
    <property type="match status" value="1"/>
</dbReference>
<evidence type="ECO:0000256" key="7">
    <source>
        <dbReference type="ARBA" id="ARBA00023242"/>
    </source>
</evidence>
<dbReference type="InterPro" id="IPR036955">
    <property type="entry name" value="AP2/ERF_dom_sf"/>
</dbReference>
<evidence type="ECO:0000256" key="2">
    <source>
        <dbReference type="ARBA" id="ARBA00022745"/>
    </source>
</evidence>